<name>A0AAW1FIH6_ZOAVI</name>
<accession>A0AAW1FIH6</accession>
<gene>
    <name evidence="2" type="ORF">VZT92_009213</name>
</gene>
<protein>
    <recommendedName>
        <fullName evidence="4">Small nuclear RNA activating complex, polypeptide 1b</fullName>
    </recommendedName>
</protein>
<evidence type="ECO:0008006" key="4">
    <source>
        <dbReference type="Google" id="ProtNLM"/>
    </source>
</evidence>
<dbReference type="GO" id="GO:0043565">
    <property type="term" value="F:sequence-specific DNA binding"/>
    <property type="evidence" value="ECO:0007669"/>
    <property type="project" value="TreeGrafter"/>
</dbReference>
<dbReference type="AlphaFoldDB" id="A0AAW1FIH6"/>
<sequence length="356" mass="41250">MDFCKKHVKSDCVELLSRFQGSESVRFQVFSKIWREMEFSQIFYGTVNHREQREFCRLILDTAYTFFLPPYSFQIRVGGLYLLHSLYQCQITSPREQIRLALKDWEDVMKLEKDAVNAQHHDAVYILRQLMLHKAFSFTAMPTMLSFKKKRNVKSLELCEEFMERPSRPQELINIELLEELSNIDELYGKLKTSVSSESEPAYSSINLIRKDLVPQLRSTVVDFYKWQQRKSGPDEDGNGDSGEGMSSQQECSRRAQLLASIKSKAYGEATEASKSRRHRQVEVDFTSNVAGPSHSLRYSRTNKLSLKARTCENVHISGDLWKEAGETTRIKCLTTVDFASKVHSGKQNPVKRFKW</sequence>
<organism evidence="2 3">
    <name type="scientific">Zoarces viviparus</name>
    <name type="common">Viviparous eelpout</name>
    <name type="synonym">Blennius viviparus</name>
    <dbReference type="NCBI Taxonomy" id="48416"/>
    <lineage>
        <taxon>Eukaryota</taxon>
        <taxon>Metazoa</taxon>
        <taxon>Chordata</taxon>
        <taxon>Craniata</taxon>
        <taxon>Vertebrata</taxon>
        <taxon>Euteleostomi</taxon>
        <taxon>Actinopterygii</taxon>
        <taxon>Neopterygii</taxon>
        <taxon>Teleostei</taxon>
        <taxon>Neoteleostei</taxon>
        <taxon>Acanthomorphata</taxon>
        <taxon>Eupercaria</taxon>
        <taxon>Perciformes</taxon>
        <taxon>Cottioidei</taxon>
        <taxon>Zoarcales</taxon>
        <taxon>Zoarcidae</taxon>
        <taxon>Zoarcinae</taxon>
        <taxon>Zoarces</taxon>
    </lineage>
</organism>
<comment type="caution">
    <text evidence="2">The sequence shown here is derived from an EMBL/GenBank/DDBJ whole genome shotgun (WGS) entry which is preliminary data.</text>
</comment>
<dbReference type="GO" id="GO:0042795">
    <property type="term" value="P:snRNA transcription by RNA polymerase II"/>
    <property type="evidence" value="ECO:0007669"/>
    <property type="project" value="TreeGrafter"/>
</dbReference>
<evidence type="ECO:0000313" key="2">
    <source>
        <dbReference type="EMBL" id="KAK9534146.1"/>
    </source>
</evidence>
<dbReference type="GO" id="GO:0019185">
    <property type="term" value="C:snRNA-activating protein complex"/>
    <property type="evidence" value="ECO:0007669"/>
    <property type="project" value="TreeGrafter"/>
</dbReference>
<reference evidence="2 3" key="1">
    <citation type="journal article" date="2024" name="Genome Biol. Evol.">
        <title>Chromosome-level genome assembly of the viviparous eelpout Zoarces viviparus.</title>
        <authorList>
            <person name="Fuhrmann N."/>
            <person name="Brasseur M.V."/>
            <person name="Bakowski C.E."/>
            <person name="Podsiadlowski L."/>
            <person name="Prost S."/>
            <person name="Krehenwinkel H."/>
            <person name="Mayer C."/>
        </authorList>
    </citation>
    <scope>NUCLEOTIDE SEQUENCE [LARGE SCALE GENOMIC DNA]</scope>
    <source>
        <strain evidence="2">NO-MEL_2022_Ind0_liver</strain>
    </source>
</reference>
<feature type="region of interest" description="Disordered" evidence="1">
    <location>
        <begin position="230"/>
        <end position="250"/>
    </location>
</feature>
<dbReference type="PANTHER" id="PTHR15131:SF3">
    <property type="entry name" value="SNRNA-ACTIVATING PROTEIN COMPLEX SUBUNIT 1"/>
    <property type="match status" value="1"/>
</dbReference>
<evidence type="ECO:0000256" key="1">
    <source>
        <dbReference type="SAM" id="MobiDB-lite"/>
    </source>
</evidence>
<dbReference type="EMBL" id="JBCEZU010000067">
    <property type="protein sequence ID" value="KAK9534146.1"/>
    <property type="molecule type" value="Genomic_DNA"/>
</dbReference>
<dbReference type="Pfam" id="PF09808">
    <property type="entry name" value="SNAPC1"/>
    <property type="match status" value="1"/>
</dbReference>
<keyword evidence="3" id="KW-1185">Reference proteome</keyword>
<evidence type="ECO:0000313" key="3">
    <source>
        <dbReference type="Proteomes" id="UP001488805"/>
    </source>
</evidence>
<dbReference type="Proteomes" id="UP001488805">
    <property type="component" value="Unassembled WGS sequence"/>
</dbReference>
<dbReference type="PANTHER" id="PTHR15131">
    <property type="entry name" value="SMALL NUCLEAR RNA ACTIVATING COMPLEX, POLYPEPTIDE 1"/>
    <property type="match status" value="1"/>
</dbReference>
<dbReference type="GO" id="GO:0042796">
    <property type="term" value="P:snRNA transcription by RNA polymerase III"/>
    <property type="evidence" value="ECO:0007669"/>
    <property type="project" value="TreeGrafter"/>
</dbReference>
<proteinExistence type="predicted"/>
<dbReference type="InterPro" id="IPR019188">
    <property type="entry name" value="SNAPC1"/>
</dbReference>